<dbReference type="EMBL" id="AONQ01000008">
    <property type="protein sequence ID" value="EME71194.1"/>
    <property type="molecule type" value="Genomic_DNA"/>
</dbReference>
<sequence>MPMDNPVHDKKLAHDHDRAFRARARGVKMCGLWAAGHLGLSGDAAEAFAKSLVATDFDEPGDEDVIGRLRSEMAATGVSEADIRAALTRCLTEAEAGTT</sequence>
<evidence type="ECO:0008006" key="3">
    <source>
        <dbReference type="Google" id="ProtNLM"/>
    </source>
</evidence>
<evidence type="ECO:0000313" key="2">
    <source>
        <dbReference type="Proteomes" id="UP000011744"/>
    </source>
</evidence>
<gene>
    <name evidence="1" type="ORF">H261_04630</name>
</gene>
<dbReference type="Pfam" id="PF07345">
    <property type="entry name" value="ATPaseInh_sub_z"/>
    <property type="match status" value="1"/>
</dbReference>
<keyword evidence="2" id="KW-1185">Reference proteome</keyword>
<name>M3AF48_9PROT</name>
<proteinExistence type="predicted"/>
<dbReference type="OrthoDB" id="9810387at2"/>
<protein>
    <recommendedName>
        <fullName evidence="3">DUF1476 domain-containing protein</fullName>
    </recommendedName>
</protein>
<comment type="caution">
    <text evidence="1">The sequence shown here is derived from an EMBL/GenBank/DDBJ whole genome shotgun (WGS) entry which is preliminary data.</text>
</comment>
<reference evidence="1 2" key="1">
    <citation type="journal article" date="2014" name="Genome Announc.">
        <title>Draft Genome Sequence of Magnetospirillum sp. Strain SO-1, a Freshwater Magnetotactic Bacterium Isolated from the Ol'khovka River, Russia.</title>
        <authorList>
            <person name="Grouzdev D.S."/>
            <person name="Dziuba M.V."/>
            <person name="Sukhacheva M.S."/>
            <person name="Mardanov A.V."/>
            <person name="Beletskiy A.V."/>
            <person name="Kuznetsov B.B."/>
            <person name="Skryabin K.G."/>
        </authorList>
    </citation>
    <scope>NUCLEOTIDE SEQUENCE [LARGE SCALE GENOMIC DNA]</scope>
    <source>
        <strain evidence="1 2">SO-1</strain>
    </source>
</reference>
<dbReference type="RefSeq" id="WP_008614854.1">
    <property type="nucleotide sequence ID" value="NZ_AONQ01000008.1"/>
</dbReference>
<dbReference type="AlphaFoldDB" id="M3AF48"/>
<dbReference type="PIRSF" id="PIRSF031780">
    <property type="entry name" value="UCP031780"/>
    <property type="match status" value="1"/>
</dbReference>
<evidence type="ECO:0000313" key="1">
    <source>
        <dbReference type="EMBL" id="EME71194.1"/>
    </source>
</evidence>
<dbReference type="InterPro" id="IPR009945">
    <property type="entry name" value="ATPase_inh_sub_z"/>
</dbReference>
<dbReference type="Gene3D" id="1.10.790.20">
    <property type="entry name" value="Domain of unknown function DUF1476"/>
    <property type="match status" value="1"/>
</dbReference>
<accession>M3AF48</accession>
<organism evidence="1 2">
    <name type="scientific">Paramagnetospirillum caucaseum</name>
    <dbReference type="NCBI Taxonomy" id="1244869"/>
    <lineage>
        <taxon>Bacteria</taxon>
        <taxon>Pseudomonadati</taxon>
        <taxon>Pseudomonadota</taxon>
        <taxon>Alphaproteobacteria</taxon>
        <taxon>Rhodospirillales</taxon>
        <taxon>Magnetospirillaceae</taxon>
        <taxon>Paramagnetospirillum</taxon>
    </lineage>
</organism>
<dbReference type="PATRIC" id="fig|1244869.3.peg.931"/>
<dbReference type="eggNOG" id="COG5467">
    <property type="taxonomic scope" value="Bacteria"/>
</dbReference>
<dbReference type="STRING" id="1244869.H261_04630"/>
<dbReference type="InterPro" id="IPR038293">
    <property type="entry name" value="ATPase_inh_sub_z_sf"/>
</dbReference>
<dbReference type="Proteomes" id="UP000011744">
    <property type="component" value="Unassembled WGS sequence"/>
</dbReference>